<comment type="caution">
    <text evidence="1">The sequence shown here is derived from an EMBL/GenBank/DDBJ whole genome shotgun (WGS) entry which is preliminary data.</text>
</comment>
<dbReference type="PANTHER" id="PTHR47018:SF3">
    <property type="entry name" value="MYCBP-ASSOCIATED PROTEIN"/>
    <property type="match status" value="1"/>
</dbReference>
<evidence type="ECO:0000313" key="3">
    <source>
        <dbReference type="Proteomes" id="UP000663829"/>
    </source>
</evidence>
<organism evidence="1 3">
    <name type="scientific">Didymodactylos carnosus</name>
    <dbReference type="NCBI Taxonomy" id="1234261"/>
    <lineage>
        <taxon>Eukaryota</taxon>
        <taxon>Metazoa</taxon>
        <taxon>Spiralia</taxon>
        <taxon>Gnathifera</taxon>
        <taxon>Rotifera</taxon>
        <taxon>Eurotatoria</taxon>
        <taxon>Bdelloidea</taxon>
        <taxon>Philodinida</taxon>
        <taxon>Philodinidae</taxon>
        <taxon>Didymodactylos</taxon>
    </lineage>
</organism>
<dbReference type="Proteomes" id="UP000663829">
    <property type="component" value="Unassembled WGS sequence"/>
</dbReference>
<protein>
    <submittedName>
        <fullName evidence="1">Uncharacterized protein</fullName>
    </submittedName>
</protein>
<keyword evidence="3" id="KW-1185">Reference proteome</keyword>
<dbReference type="EMBL" id="CAJOBC010081948">
    <property type="protein sequence ID" value="CAF4278144.1"/>
    <property type="molecule type" value="Genomic_DNA"/>
</dbReference>
<dbReference type="AlphaFoldDB" id="A0A815JLS7"/>
<name>A0A815JLS7_9BILA</name>
<dbReference type="OrthoDB" id="10025386at2759"/>
<sequence>MPATASSAPLAILSLTKSEFIESGYQKTAVVVVDENIYASLLKEKERDCSSNSPQQFKDILLWPGDWHFVKNLFGIIGKFISGSGLEYILQVLYDSSVVNGILGVYNVDRTFRAYTLLYTALFVLQLEVFINEHPENNVELQLIINEMKSSLTNIHKPNDDNHKQKLYEISRNACEILKLMSVLNDYDNWRKIKAEKCIMFKYYDYLLNNLLQPLFALYIATRTNNFVVRNKQWRYFLPFFFAFNHTNYARMESHHIYELSQMNTNDLQELSNNWTVSMKGRTFSSIACDYAIETTQNKDFKGPSGLSGHMDADLRTAWSLSSTWCAEVLNIVDELSNTKQTNDHHIQATPSRTPTDNNDLMKLITVFKTDNPFQCQTKDFYKILSGIKLPNDIVSELCGASAKFIPTANAFIKEHLIEKRSTVFTTIHKGNVRLLTSSVSPEKTLTVINNNDEKLFKSPMYYSAFRLNIKLEILSTYEFTTPPPSFINKNEPTFQQKSSLIPFISDYFPQTITNSFSQQPSVIIVDGDQLLSK</sequence>
<reference evidence="1" key="1">
    <citation type="submission" date="2021-02" db="EMBL/GenBank/DDBJ databases">
        <authorList>
            <person name="Nowell W R."/>
        </authorList>
    </citation>
    <scope>NUCLEOTIDE SEQUENCE</scope>
</reference>
<accession>A0A815JLS7</accession>
<evidence type="ECO:0000313" key="2">
    <source>
        <dbReference type="EMBL" id="CAF4278144.1"/>
    </source>
</evidence>
<gene>
    <name evidence="1" type="ORF">GPM918_LOCUS32418</name>
    <name evidence="2" type="ORF">SRO942_LOCUS33088</name>
</gene>
<evidence type="ECO:0000313" key="1">
    <source>
        <dbReference type="EMBL" id="CAF1382974.1"/>
    </source>
</evidence>
<dbReference type="PANTHER" id="PTHR47018">
    <property type="entry name" value="CXC DOMAIN-CONTAINING PROTEIN-RELATED"/>
    <property type="match status" value="1"/>
</dbReference>
<dbReference type="Proteomes" id="UP000681722">
    <property type="component" value="Unassembled WGS sequence"/>
</dbReference>
<proteinExistence type="predicted"/>
<dbReference type="EMBL" id="CAJNOQ010016546">
    <property type="protein sequence ID" value="CAF1382974.1"/>
    <property type="molecule type" value="Genomic_DNA"/>
</dbReference>